<dbReference type="Gene3D" id="1.10.1760.20">
    <property type="match status" value="1"/>
</dbReference>
<protein>
    <recommendedName>
        <fullName evidence="4">Tryptophan transporter</fullName>
    </recommendedName>
</protein>
<comment type="caution">
    <text evidence="2">The sequence shown here is derived from an EMBL/GenBank/DDBJ whole genome shotgun (WGS) entry which is preliminary data.</text>
</comment>
<feature type="transmembrane region" description="Helical" evidence="1">
    <location>
        <begin position="129"/>
        <end position="147"/>
    </location>
</feature>
<evidence type="ECO:0008006" key="4">
    <source>
        <dbReference type="Google" id="ProtNLM"/>
    </source>
</evidence>
<feature type="transmembrane region" description="Helical" evidence="1">
    <location>
        <begin position="162"/>
        <end position="183"/>
    </location>
</feature>
<dbReference type="AlphaFoldDB" id="A0A845LHD9"/>
<dbReference type="Pfam" id="PF17099">
    <property type="entry name" value="TrpP"/>
    <property type="match status" value="1"/>
</dbReference>
<dbReference type="Proteomes" id="UP000471031">
    <property type="component" value="Unassembled WGS sequence"/>
</dbReference>
<keyword evidence="1" id="KW-1133">Transmembrane helix</keyword>
<dbReference type="RefSeq" id="WP_161261454.1">
    <property type="nucleotide sequence ID" value="NZ_JAFBDC010000004.1"/>
</dbReference>
<organism evidence="2 3">
    <name type="scientific">Heliomicrobium gestii</name>
    <name type="common">Heliobacterium gestii</name>
    <dbReference type="NCBI Taxonomy" id="2699"/>
    <lineage>
        <taxon>Bacteria</taxon>
        <taxon>Bacillati</taxon>
        <taxon>Bacillota</taxon>
        <taxon>Clostridia</taxon>
        <taxon>Eubacteriales</taxon>
        <taxon>Heliobacteriaceae</taxon>
        <taxon>Heliomicrobium</taxon>
    </lineage>
</organism>
<sequence>MNGDNRPIAFNSEAQYVETGARAAGRTKQLAVVAMLIAIGAVLRMVAPPIFGITPNFVIAMYCLSIVLIRPKFGEALAIGVVGGALSMVTSKSPIPYINLITEPAGALACAMIVATLSDLTIGRFSIKPLMATVIGTLVSGSLYVLVNKLALGLPAEVAKGALIGVVLPVTAFNAVIAQAVYLPAKKFLRL</sequence>
<gene>
    <name evidence="2" type="ORF">GTO89_07495</name>
</gene>
<feature type="transmembrane region" description="Helical" evidence="1">
    <location>
        <begin position="104"/>
        <end position="122"/>
    </location>
</feature>
<feature type="transmembrane region" description="Helical" evidence="1">
    <location>
        <begin position="30"/>
        <end position="47"/>
    </location>
</feature>
<keyword evidence="1" id="KW-0472">Membrane</keyword>
<proteinExistence type="predicted"/>
<evidence type="ECO:0000313" key="3">
    <source>
        <dbReference type="Proteomes" id="UP000471031"/>
    </source>
</evidence>
<dbReference type="OrthoDB" id="3173414at2"/>
<keyword evidence="1" id="KW-0812">Transmembrane</keyword>
<name>A0A845LHD9_HELGE</name>
<dbReference type="EMBL" id="WXEX01000005">
    <property type="protein sequence ID" value="MZP42883.1"/>
    <property type="molecule type" value="Genomic_DNA"/>
</dbReference>
<keyword evidence="3" id="KW-1185">Reference proteome</keyword>
<feature type="transmembrane region" description="Helical" evidence="1">
    <location>
        <begin position="76"/>
        <end position="98"/>
    </location>
</feature>
<evidence type="ECO:0000256" key="1">
    <source>
        <dbReference type="SAM" id="Phobius"/>
    </source>
</evidence>
<accession>A0A845LHD9</accession>
<dbReference type="InterPro" id="IPR031360">
    <property type="entry name" value="TrpP"/>
</dbReference>
<reference evidence="2 3" key="1">
    <citation type="submission" date="2020-01" db="EMBL/GenBank/DDBJ databases">
        <title>Whole genome sequence of Heliobacterium gestii DSM 11169.</title>
        <authorList>
            <person name="Kyndt J.A."/>
            <person name="Meyer T.E."/>
        </authorList>
    </citation>
    <scope>NUCLEOTIDE SEQUENCE [LARGE SCALE GENOMIC DNA]</scope>
    <source>
        <strain evidence="2 3">DSM 11169</strain>
    </source>
</reference>
<evidence type="ECO:0000313" key="2">
    <source>
        <dbReference type="EMBL" id="MZP42883.1"/>
    </source>
</evidence>